<dbReference type="SUPFAM" id="SSF103473">
    <property type="entry name" value="MFS general substrate transporter"/>
    <property type="match status" value="2"/>
</dbReference>
<feature type="transmembrane region" description="Helical" evidence="7">
    <location>
        <begin position="778"/>
        <end position="798"/>
    </location>
</feature>
<feature type="compositionally biased region" description="Polar residues" evidence="6">
    <location>
        <begin position="43"/>
        <end position="61"/>
    </location>
</feature>
<gene>
    <name evidence="9" type="primary">MFSD6</name>
    <name evidence="9" type="ORF">GZH46_02539</name>
</gene>
<feature type="region of interest" description="Disordered" evidence="6">
    <location>
        <begin position="1"/>
        <end position="61"/>
    </location>
</feature>
<dbReference type="InterPro" id="IPR036259">
    <property type="entry name" value="MFS_trans_sf"/>
</dbReference>
<comment type="caution">
    <text evidence="9">The sequence shown here is derived from an EMBL/GenBank/DDBJ whole genome shotgun (WGS) entry which is preliminary data.</text>
</comment>
<dbReference type="Gene3D" id="1.20.1250.20">
    <property type="entry name" value="MFS general substrate transporter like domains"/>
    <property type="match status" value="2"/>
</dbReference>
<name>A0ABQ7S6A4_9ACAR</name>
<evidence type="ECO:0000256" key="5">
    <source>
        <dbReference type="ARBA" id="ARBA00023136"/>
    </source>
</evidence>
<feature type="transmembrane region" description="Helical" evidence="7">
    <location>
        <begin position="477"/>
        <end position="493"/>
    </location>
</feature>
<accession>A0ABQ7S6A4</accession>
<dbReference type="InterPro" id="IPR024989">
    <property type="entry name" value="MFS_assoc_dom"/>
</dbReference>
<evidence type="ECO:0000313" key="9">
    <source>
        <dbReference type="EMBL" id="KAG9508952.1"/>
    </source>
</evidence>
<proteinExistence type="inferred from homology"/>
<feature type="transmembrane region" description="Helical" evidence="7">
    <location>
        <begin position="435"/>
        <end position="465"/>
    </location>
</feature>
<feature type="transmembrane region" description="Helical" evidence="7">
    <location>
        <begin position="513"/>
        <end position="532"/>
    </location>
</feature>
<keyword evidence="3 7" id="KW-0812">Transmembrane</keyword>
<evidence type="ECO:0000256" key="3">
    <source>
        <dbReference type="ARBA" id="ARBA00022692"/>
    </source>
</evidence>
<evidence type="ECO:0000256" key="7">
    <source>
        <dbReference type="SAM" id="Phobius"/>
    </source>
</evidence>
<reference evidence="9 10" key="1">
    <citation type="submission" date="2020-10" db="EMBL/GenBank/DDBJ databases">
        <authorList>
            <person name="Klimov P.B."/>
            <person name="Dyachkov S.M."/>
            <person name="Chetverikov P.E."/>
        </authorList>
    </citation>
    <scope>NUCLEOTIDE SEQUENCE [LARGE SCALE GENOMIC DNA]</scope>
    <source>
        <strain evidence="9">BMOC 18-1129-001#AD2665</strain>
        <tissue evidence="9">Entire mites</tissue>
    </source>
</reference>
<keyword evidence="5 7" id="KW-0472">Membrane</keyword>
<dbReference type="InterPro" id="IPR051717">
    <property type="entry name" value="MFS_MFSD6"/>
</dbReference>
<protein>
    <submittedName>
        <fullName evidence="9">Major facilitator superfamily domain-containing protein 6</fullName>
    </submittedName>
</protein>
<dbReference type="CDD" id="cd17335">
    <property type="entry name" value="MFS_MFSD6"/>
    <property type="match status" value="1"/>
</dbReference>
<evidence type="ECO:0000256" key="6">
    <source>
        <dbReference type="SAM" id="MobiDB-lite"/>
    </source>
</evidence>
<dbReference type="PANTHER" id="PTHR16172">
    <property type="entry name" value="MAJOR FACILITATOR SUPERFAMILY DOMAIN-CONTAINING PROTEIN 6-LIKE"/>
    <property type="match status" value="1"/>
</dbReference>
<sequence length="881" mass="97649">MSYAPAGGAFSAWGDDDPSNVGQASRGAPTSPQPPAVEEIDLNNAQGQASQGDSRNRQSSSRLDSLAQHIPMLKPIASTISGINLPFIDSLLQHINRDLLVSKMFYFFFYSAFGSLFPLMGVYFKQLGMNPMQLGILTGIRPFIEIFSAPFWNSLAERFNKGKALLMFSLLSWIVFTYSLAHIRPPASACVAFNDTDYVLYIPYSADDLSYPDSSGDTELTTAENVTADSTPTENLIAATEDGALDASSEMTTMRRRRFVDDNTIVVQDLDNDFDDIQAGEQRNEVDTLGRLFRRRRRWIDNSQEESSSEQEDRSSEETSSEEFSDSGEPRIENDTDEPTNSDTQSPTKQSTAVEETTRLSVTSTSTTEPPTTSSTAAKKKRKFKQRHKAPPTHKVGMSPISVEYTANYNAEKHSTFVTPPFSTIVYKIDDIKEVFFLLLLLICLGEFFSAPAVTLADGVTLSYLGENTDLYGRQRMFGSFGWAVTLLFVGMALDNATTIPDHPCGPHERERSYTVCFTIFSLLMACALMTATQFRFTYNGSATTAVEGNATVVTINDQQSEQFPGPRSIFNNAPPINAPPPGKDKSGEHKFEFLDRWKSAVFAQRTRSLPEWVNVFKQFRNPLHMMYLFITWFLGCGVGLVFTFLFWHLQDVGGTPTLFGLCSVINHISEILAYFFSFHFIKRFGYTKVLSFGLGCNVVRFIYVAFLSDPRYALPFEMVQGITHGACFAACCSYISHVSKPELRSSTQGVMQGLHHGIGRACGALIGGWFINSFGSRAAFCVYGLLSGCVLAAFIHIRRRASQGLYDDDIDKVDESDLGGFGAPQGVPTTAPITMQYANTNTNQETAHQQPAETYKAPANNMTSGYKQPDTYDINAAWED</sequence>
<feature type="transmembrane region" description="Helical" evidence="7">
    <location>
        <begin position="659"/>
        <end position="678"/>
    </location>
</feature>
<evidence type="ECO:0000313" key="10">
    <source>
        <dbReference type="Proteomes" id="UP000825002"/>
    </source>
</evidence>
<organism evidence="9 10">
    <name type="scientific">Fragariocoptes setiger</name>
    <dbReference type="NCBI Taxonomy" id="1670756"/>
    <lineage>
        <taxon>Eukaryota</taxon>
        <taxon>Metazoa</taxon>
        <taxon>Ecdysozoa</taxon>
        <taxon>Arthropoda</taxon>
        <taxon>Chelicerata</taxon>
        <taxon>Arachnida</taxon>
        <taxon>Acari</taxon>
        <taxon>Acariformes</taxon>
        <taxon>Trombidiformes</taxon>
        <taxon>Prostigmata</taxon>
        <taxon>Eupodina</taxon>
        <taxon>Eriophyoidea</taxon>
        <taxon>Phytoptidae</taxon>
        <taxon>Fragariocoptes</taxon>
    </lineage>
</organism>
<feature type="region of interest" description="Disordered" evidence="6">
    <location>
        <begin position="302"/>
        <end position="397"/>
    </location>
</feature>
<feature type="transmembrane region" description="Helical" evidence="7">
    <location>
        <begin position="690"/>
        <end position="707"/>
    </location>
</feature>
<evidence type="ECO:0000256" key="2">
    <source>
        <dbReference type="ARBA" id="ARBA00005241"/>
    </source>
</evidence>
<evidence type="ECO:0000256" key="4">
    <source>
        <dbReference type="ARBA" id="ARBA00022989"/>
    </source>
</evidence>
<keyword evidence="4 7" id="KW-1133">Transmembrane helix</keyword>
<evidence type="ECO:0000259" key="8">
    <source>
        <dbReference type="Pfam" id="PF12832"/>
    </source>
</evidence>
<dbReference type="Pfam" id="PF12832">
    <property type="entry name" value="MFS_1_like"/>
    <property type="match status" value="1"/>
</dbReference>
<dbReference type="Proteomes" id="UP000825002">
    <property type="component" value="Unassembled WGS sequence"/>
</dbReference>
<feature type="transmembrane region" description="Helical" evidence="7">
    <location>
        <begin position="104"/>
        <end position="124"/>
    </location>
</feature>
<evidence type="ECO:0000256" key="1">
    <source>
        <dbReference type="ARBA" id="ARBA00004141"/>
    </source>
</evidence>
<dbReference type="PANTHER" id="PTHR16172:SF2">
    <property type="entry name" value="MAJOR FACILITATOR SUPERFAMILY DOMAIN-CONTAINING PROTEIN 6"/>
    <property type="match status" value="1"/>
</dbReference>
<feature type="compositionally biased region" description="Polar residues" evidence="6">
    <location>
        <begin position="341"/>
        <end position="354"/>
    </location>
</feature>
<feature type="transmembrane region" description="Helical" evidence="7">
    <location>
        <begin position="627"/>
        <end position="647"/>
    </location>
</feature>
<comment type="subcellular location">
    <subcellularLocation>
        <location evidence="1">Membrane</location>
        <topology evidence="1">Multi-pass membrane protein</topology>
    </subcellularLocation>
</comment>
<feature type="compositionally biased region" description="Low complexity" evidence="6">
    <location>
        <begin position="359"/>
        <end position="377"/>
    </location>
</feature>
<feature type="compositionally biased region" description="Basic residues" evidence="6">
    <location>
        <begin position="378"/>
        <end position="392"/>
    </location>
</feature>
<comment type="similarity">
    <text evidence="2">Belongs to the major facilitator superfamily. MFSD6 family.</text>
</comment>
<dbReference type="EMBL" id="JAIFTH010000795">
    <property type="protein sequence ID" value="KAG9508952.1"/>
    <property type="molecule type" value="Genomic_DNA"/>
</dbReference>
<feature type="domain" description="Major facilitator superfamily associated" evidence="8">
    <location>
        <begin position="103"/>
        <end position="782"/>
    </location>
</feature>
<keyword evidence="10" id="KW-1185">Reference proteome</keyword>